<proteinExistence type="predicted"/>
<keyword evidence="4" id="KW-0597">Phosphoprotein</keyword>
<dbReference type="GO" id="GO:0005886">
    <property type="term" value="C:plasma membrane"/>
    <property type="evidence" value="ECO:0007669"/>
    <property type="project" value="TreeGrafter"/>
</dbReference>
<dbReference type="EMBL" id="RFXN01000050">
    <property type="protein sequence ID" value="NBR94052.1"/>
    <property type="molecule type" value="Genomic_DNA"/>
</dbReference>
<dbReference type="SUPFAM" id="SSF55874">
    <property type="entry name" value="ATPase domain of HSP90 chaperone/DNA topoisomerase II/histidine kinase"/>
    <property type="match status" value="1"/>
</dbReference>
<dbReference type="Pfam" id="PF00672">
    <property type="entry name" value="HAMP"/>
    <property type="match status" value="1"/>
</dbReference>
<feature type="domain" description="Histidine kinase" evidence="12">
    <location>
        <begin position="236"/>
        <end position="454"/>
    </location>
</feature>
<dbReference type="InterPro" id="IPR005467">
    <property type="entry name" value="His_kinase_dom"/>
</dbReference>
<dbReference type="PANTHER" id="PTHR45436">
    <property type="entry name" value="SENSOR HISTIDINE KINASE YKOH"/>
    <property type="match status" value="1"/>
</dbReference>
<feature type="domain" description="HAMP" evidence="13">
    <location>
        <begin position="168"/>
        <end position="221"/>
    </location>
</feature>
<dbReference type="PROSITE" id="PS50109">
    <property type="entry name" value="HIS_KIN"/>
    <property type="match status" value="1"/>
</dbReference>
<dbReference type="Gene3D" id="6.10.340.10">
    <property type="match status" value="1"/>
</dbReference>
<dbReference type="AlphaFoldDB" id="A0A965GCZ1"/>
<comment type="caution">
    <text evidence="14">The sequence shown here is derived from an EMBL/GenBank/DDBJ whole genome shotgun (WGS) entry which is preliminary data.</text>
</comment>
<dbReference type="PANTHER" id="PTHR45436:SF5">
    <property type="entry name" value="SENSOR HISTIDINE KINASE TRCS"/>
    <property type="match status" value="1"/>
</dbReference>
<evidence type="ECO:0000256" key="5">
    <source>
        <dbReference type="ARBA" id="ARBA00022679"/>
    </source>
</evidence>
<evidence type="ECO:0000256" key="1">
    <source>
        <dbReference type="ARBA" id="ARBA00000085"/>
    </source>
</evidence>
<comment type="catalytic activity">
    <reaction evidence="1">
        <text>ATP + protein L-histidine = ADP + protein N-phospho-L-histidine.</text>
        <dbReference type="EC" id="2.7.13.3"/>
    </reaction>
</comment>
<dbReference type="SUPFAM" id="SSF47384">
    <property type="entry name" value="Homodimeric domain of signal transducing histidine kinase"/>
    <property type="match status" value="1"/>
</dbReference>
<keyword evidence="5" id="KW-0808">Transferase</keyword>
<comment type="subcellular location">
    <subcellularLocation>
        <location evidence="2">Membrane</location>
    </subcellularLocation>
</comment>
<dbReference type="InterPro" id="IPR004358">
    <property type="entry name" value="Sig_transdc_His_kin-like_C"/>
</dbReference>
<dbReference type="FunFam" id="1.10.287.130:FF:000001">
    <property type="entry name" value="Two-component sensor histidine kinase"/>
    <property type="match status" value="1"/>
</dbReference>
<evidence type="ECO:0000256" key="8">
    <source>
        <dbReference type="ARBA" id="ARBA00022989"/>
    </source>
</evidence>
<dbReference type="SMART" id="SM00388">
    <property type="entry name" value="HisKA"/>
    <property type="match status" value="1"/>
</dbReference>
<dbReference type="PROSITE" id="PS50885">
    <property type="entry name" value="HAMP"/>
    <property type="match status" value="1"/>
</dbReference>
<keyword evidence="10 11" id="KW-0472">Membrane</keyword>
<evidence type="ECO:0000256" key="7">
    <source>
        <dbReference type="ARBA" id="ARBA00022777"/>
    </source>
</evidence>
<evidence type="ECO:0000256" key="6">
    <source>
        <dbReference type="ARBA" id="ARBA00022692"/>
    </source>
</evidence>
<dbReference type="GO" id="GO:0000155">
    <property type="term" value="F:phosphorelay sensor kinase activity"/>
    <property type="evidence" value="ECO:0007669"/>
    <property type="project" value="InterPro"/>
</dbReference>
<protein>
    <recommendedName>
        <fullName evidence="3">histidine kinase</fullName>
        <ecNumber evidence="3">2.7.13.3</ecNumber>
    </recommendedName>
</protein>
<evidence type="ECO:0000256" key="4">
    <source>
        <dbReference type="ARBA" id="ARBA00022553"/>
    </source>
</evidence>
<keyword evidence="7 14" id="KW-0418">Kinase</keyword>
<dbReference type="CDD" id="cd06225">
    <property type="entry name" value="HAMP"/>
    <property type="match status" value="1"/>
</dbReference>
<dbReference type="SMART" id="SM00387">
    <property type="entry name" value="HATPase_c"/>
    <property type="match status" value="1"/>
</dbReference>
<feature type="transmembrane region" description="Helical" evidence="11">
    <location>
        <begin position="148"/>
        <end position="167"/>
    </location>
</feature>
<feature type="transmembrane region" description="Helical" evidence="11">
    <location>
        <begin position="7"/>
        <end position="27"/>
    </location>
</feature>
<dbReference type="Gene3D" id="3.30.565.10">
    <property type="entry name" value="Histidine kinase-like ATPase, C-terminal domain"/>
    <property type="match status" value="1"/>
</dbReference>
<evidence type="ECO:0000313" key="14">
    <source>
        <dbReference type="EMBL" id="NBR94052.1"/>
    </source>
</evidence>
<gene>
    <name evidence="14" type="ORF">EBT44_04355</name>
</gene>
<name>A0A965GCZ1_9PROT</name>
<keyword evidence="8 11" id="KW-1133">Transmembrane helix</keyword>
<evidence type="ECO:0000256" key="9">
    <source>
        <dbReference type="ARBA" id="ARBA00023012"/>
    </source>
</evidence>
<dbReference type="InterPro" id="IPR003594">
    <property type="entry name" value="HATPase_dom"/>
</dbReference>
<evidence type="ECO:0000256" key="2">
    <source>
        <dbReference type="ARBA" id="ARBA00004370"/>
    </source>
</evidence>
<evidence type="ECO:0000259" key="12">
    <source>
        <dbReference type="PROSITE" id="PS50109"/>
    </source>
</evidence>
<dbReference type="InterPro" id="IPR036890">
    <property type="entry name" value="HATPase_C_sf"/>
</dbReference>
<dbReference type="SMART" id="SM00304">
    <property type="entry name" value="HAMP"/>
    <property type="match status" value="1"/>
</dbReference>
<evidence type="ECO:0000256" key="3">
    <source>
        <dbReference type="ARBA" id="ARBA00012438"/>
    </source>
</evidence>
<dbReference type="EC" id="2.7.13.3" evidence="3"/>
<reference evidence="14" key="1">
    <citation type="submission" date="2018-10" db="EMBL/GenBank/DDBJ databases">
        <title>Iterative Subtractive Binning of Freshwater Chronoseries Metagenomes Recovers Nearly Complete Genomes from over Four Hundred Novel Species.</title>
        <authorList>
            <person name="Rodriguez-R L.M."/>
            <person name="Tsementzi D."/>
            <person name="Luo C."/>
            <person name="Konstantinidis K.T."/>
        </authorList>
    </citation>
    <scope>NUCLEOTIDE SEQUENCE</scope>
    <source>
        <strain evidence="14">WB5_2A_028</strain>
    </source>
</reference>
<dbReference type="InterPro" id="IPR050428">
    <property type="entry name" value="TCS_sensor_his_kinase"/>
</dbReference>
<dbReference type="Proteomes" id="UP000740727">
    <property type="component" value="Unassembled WGS sequence"/>
</dbReference>
<keyword evidence="9" id="KW-0902">Two-component regulatory system</keyword>
<dbReference type="InterPro" id="IPR036097">
    <property type="entry name" value="HisK_dim/P_sf"/>
</dbReference>
<organism evidence="14 15">
    <name type="scientific">Candidatus Fonsibacter lacus</name>
    <dbReference type="NCBI Taxonomy" id="2576439"/>
    <lineage>
        <taxon>Bacteria</taxon>
        <taxon>Pseudomonadati</taxon>
        <taxon>Pseudomonadota</taxon>
        <taxon>Alphaproteobacteria</taxon>
        <taxon>Candidatus Pelagibacterales</taxon>
        <taxon>Candidatus Pelagibacterales incertae sedis</taxon>
        <taxon>Candidatus Fonsibacter</taxon>
    </lineage>
</organism>
<dbReference type="InterPro" id="IPR003660">
    <property type="entry name" value="HAMP_dom"/>
</dbReference>
<dbReference type="Pfam" id="PF00512">
    <property type="entry name" value="HisKA"/>
    <property type="match status" value="1"/>
</dbReference>
<dbReference type="PRINTS" id="PR00344">
    <property type="entry name" value="BCTRLSENSOR"/>
</dbReference>
<dbReference type="Pfam" id="PF02518">
    <property type="entry name" value="HATPase_c"/>
    <property type="match status" value="1"/>
</dbReference>
<evidence type="ECO:0000313" key="15">
    <source>
        <dbReference type="Proteomes" id="UP000740727"/>
    </source>
</evidence>
<evidence type="ECO:0000259" key="13">
    <source>
        <dbReference type="PROSITE" id="PS50885"/>
    </source>
</evidence>
<dbReference type="CDD" id="cd00082">
    <property type="entry name" value="HisKA"/>
    <property type="match status" value="1"/>
</dbReference>
<evidence type="ECO:0000256" key="10">
    <source>
        <dbReference type="ARBA" id="ARBA00023136"/>
    </source>
</evidence>
<dbReference type="InterPro" id="IPR003661">
    <property type="entry name" value="HisK_dim/P_dom"/>
</dbReference>
<dbReference type="Gene3D" id="1.10.287.130">
    <property type="match status" value="1"/>
</dbReference>
<accession>A0A965GCZ1</accession>
<evidence type="ECO:0000256" key="11">
    <source>
        <dbReference type="SAM" id="Phobius"/>
    </source>
</evidence>
<sequence>MRLQARFVLIAGAITTVISLSIGYFAISTAFNSEITRVDNIIETVSTQLDARDPLSSAVFLAEESDAELLVALLDSSGQLVTVRTSAEGKTFDATSSQLKNNLVGISTIGEDEKYRVKTIQLPQSSFLILAIPIRDIYDNRLSNYERLGLFLAIALAIAFFATRVLIRPDMKKIERLASRAREIAQGRTWDVAVIERGNSEVDDLSKALNQMATYLQGALEGERRNSLKMQEFIGDASHELRTPLTVIKGYVELLGNANQLDDEGKKRALDRLTSEITRMERLIADLLLLAEIGEKRSVLDDAVNISDLLRIQLTDLKLLETERKIEDSITPEVYIVGHLPHVQQLFANIFSNIRRHTPTGAPLYAHLDYVDNGMGKGVRIRIGDGGPGLPEEAYHKGVQQFQRFDSSRSRESGGSGLGISIMRAIVSEHRGNMELRKSKFGGLEIDIFFPLIEI</sequence>
<keyword evidence="6 11" id="KW-0812">Transmembrane</keyword>